<dbReference type="GO" id="GO:0004045">
    <property type="term" value="F:peptidyl-tRNA hydrolase activity"/>
    <property type="evidence" value="ECO:0007669"/>
    <property type="project" value="UniProtKB-EC"/>
</dbReference>
<comment type="catalytic activity">
    <reaction evidence="4">
        <text>an N-acyl-L-alpha-aminoacyl-tRNA + H2O = an N-acyl-L-amino acid + a tRNA + H(+)</text>
        <dbReference type="Rhea" id="RHEA:54448"/>
        <dbReference type="Rhea" id="RHEA-COMP:10123"/>
        <dbReference type="Rhea" id="RHEA-COMP:13883"/>
        <dbReference type="ChEBI" id="CHEBI:15377"/>
        <dbReference type="ChEBI" id="CHEBI:15378"/>
        <dbReference type="ChEBI" id="CHEBI:59874"/>
        <dbReference type="ChEBI" id="CHEBI:78442"/>
        <dbReference type="ChEBI" id="CHEBI:138191"/>
        <dbReference type="EC" id="3.1.1.29"/>
    </reaction>
</comment>
<reference evidence="6 7" key="1">
    <citation type="journal article" date="2017" name="Environ. Microbiol.">
        <title>Decay of the glycolytic pathway and adaptation to intranuclear parasitism within Enterocytozoonidae microsporidia.</title>
        <authorList>
            <person name="Wiredu Boakye D."/>
            <person name="Jaroenlak P."/>
            <person name="Prachumwat A."/>
            <person name="Williams T.A."/>
            <person name="Bateman K.S."/>
            <person name="Itsathitphaisarn O."/>
            <person name="Sritunyalucksana K."/>
            <person name="Paszkiewicz K.H."/>
            <person name="Moore K.A."/>
            <person name="Stentiford G.D."/>
            <person name="Williams B.A."/>
        </authorList>
    </citation>
    <scope>NUCLEOTIDE SEQUENCE [LARGE SCALE GENOMIC DNA]</scope>
    <source>
        <strain evidence="6 7">GB1</strain>
    </source>
</reference>
<organism evidence="6 7">
    <name type="scientific">Enterospora canceri</name>
    <dbReference type="NCBI Taxonomy" id="1081671"/>
    <lineage>
        <taxon>Eukaryota</taxon>
        <taxon>Fungi</taxon>
        <taxon>Fungi incertae sedis</taxon>
        <taxon>Microsporidia</taxon>
        <taxon>Enterocytozoonidae</taxon>
        <taxon>Enterospora</taxon>
    </lineage>
</organism>
<gene>
    <name evidence="6" type="primary">PTH2</name>
    <name evidence="6" type="ORF">ECANGB1_1606</name>
</gene>
<evidence type="ECO:0000256" key="4">
    <source>
        <dbReference type="ARBA" id="ARBA00048707"/>
    </source>
</evidence>
<protein>
    <recommendedName>
        <fullName evidence="1">peptidyl-tRNA hydrolase</fullName>
        <ecNumber evidence="1">3.1.1.29</ecNumber>
    </recommendedName>
</protein>
<dbReference type="AlphaFoldDB" id="A0A1Y1S5Q9"/>
<keyword evidence="2" id="KW-0378">Hydrolase</keyword>
<comment type="caution">
    <text evidence="6">The sequence shown here is derived from an EMBL/GenBank/DDBJ whole genome shotgun (WGS) entry which is preliminary data.</text>
</comment>
<dbReference type="EC" id="3.1.1.29" evidence="1"/>
<comment type="similarity">
    <text evidence="3">Belongs to the PTH2 family.</text>
</comment>
<dbReference type="GO" id="GO:0005829">
    <property type="term" value="C:cytosol"/>
    <property type="evidence" value="ECO:0007669"/>
    <property type="project" value="TreeGrafter"/>
</dbReference>
<dbReference type="SUPFAM" id="SSF102462">
    <property type="entry name" value="Peptidyl-tRNA hydrolase II"/>
    <property type="match status" value="1"/>
</dbReference>
<keyword evidence="5" id="KW-0732">Signal</keyword>
<evidence type="ECO:0000256" key="3">
    <source>
        <dbReference type="ARBA" id="ARBA00038050"/>
    </source>
</evidence>
<accession>A0A1Y1S5Q9</accession>
<dbReference type="PANTHER" id="PTHR12649:SF11">
    <property type="entry name" value="PEPTIDYL-TRNA HYDROLASE 2, MITOCHONDRIAL"/>
    <property type="match status" value="1"/>
</dbReference>
<dbReference type="VEuPathDB" id="MicrosporidiaDB:ECANGB1_1606"/>
<evidence type="ECO:0000256" key="5">
    <source>
        <dbReference type="SAM" id="SignalP"/>
    </source>
</evidence>
<dbReference type="InterPro" id="IPR002833">
    <property type="entry name" value="PTH2"/>
</dbReference>
<evidence type="ECO:0000313" key="6">
    <source>
        <dbReference type="EMBL" id="ORD93741.1"/>
    </source>
</evidence>
<evidence type="ECO:0000256" key="1">
    <source>
        <dbReference type="ARBA" id="ARBA00013260"/>
    </source>
</evidence>
<evidence type="ECO:0000256" key="2">
    <source>
        <dbReference type="ARBA" id="ARBA00022801"/>
    </source>
</evidence>
<dbReference type="PANTHER" id="PTHR12649">
    <property type="entry name" value="PEPTIDYL-TRNA HYDROLASE 2"/>
    <property type="match status" value="1"/>
</dbReference>
<keyword evidence="7" id="KW-1185">Reference proteome</keyword>
<feature type="chain" id="PRO_5012395162" description="peptidyl-tRNA hydrolase" evidence="5">
    <location>
        <begin position="19"/>
        <end position="172"/>
    </location>
</feature>
<dbReference type="Gene3D" id="3.40.1490.10">
    <property type="entry name" value="Bit1"/>
    <property type="match status" value="1"/>
</dbReference>
<sequence length="172" mass="19424">MIPLVLCTCFIIIGIAVGRRLSKQISRQISSIFLNQNSETTRSRIHYSTLNKQNSLKMVFLVNNSLGMKKGKVISQCMHAYDGIVERVMENREIRGMYSKWKRSGCAKVVVKADVGAFNGIYSKLYEYDLINYVMITDAGRTQIKAGSNTVIGIGPDYSEEIDRFTGECKLY</sequence>
<proteinExistence type="inferred from homology"/>
<dbReference type="OrthoDB" id="1733656at2759"/>
<dbReference type="EMBL" id="LWDP01000051">
    <property type="protein sequence ID" value="ORD93741.1"/>
    <property type="molecule type" value="Genomic_DNA"/>
</dbReference>
<dbReference type="NCBIfam" id="TIGR00283">
    <property type="entry name" value="arch_pth2"/>
    <property type="match status" value="1"/>
</dbReference>
<dbReference type="InterPro" id="IPR023476">
    <property type="entry name" value="Pep_tRNA_hydro_II_dom_sf"/>
</dbReference>
<dbReference type="FunFam" id="3.40.1490.10:FF:000002">
    <property type="entry name" value="Peptidyl-tRNA hydrolase 2, mitochondrial"/>
    <property type="match status" value="1"/>
</dbReference>
<dbReference type="Pfam" id="PF01981">
    <property type="entry name" value="PTH2"/>
    <property type="match status" value="1"/>
</dbReference>
<feature type="signal peptide" evidence="5">
    <location>
        <begin position="1"/>
        <end position="18"/>
    </location>
</feature>
<dbReference type="Proteomes" id="UP000192639">
    <property type="component" value="Unassembled WGS sequence"/>
</dbReference>
<evidence type="ECO:0000313" key="7">
    <source>
        <dbReference type="Proteomes" id="UP000192639"/>
    </source>
</evidence>
<name>A0A1Y1S5Q9_9MICR</name>